<gene>
    <name evidence="12" type="ORF">X798_06989</name>
</gene>
<evidence type="ECO:0000256" key="4">
    <source>
        <dbReference type="ARBA" id="ARBA00022723"/>
    </source>
</evidence>
<evidence type="ECO:0000256" key="10">
    <source>
        <dbReference type="SAM" id="MobiDB-lite"/>
    </source>
</evidence>
<evidence type="ECO:0000256" key="5">
    <source>
        <dbReference type="ARBA" id="ARBA00022801"/>
    </source>
</evidence>
<keyword evidence="5 9" id="KW-0378">Hydrolase</keyword>
<dbReference type="EMBL" id="KZ270258">
    <property type="protein sequence ID" value="OZC06027.1"/>
    <property type="molecule type" value="Genomic_DNA"/>
</dbReference>
<evidence type="ECO:0000256" key="9">
    <source>
        <dbReference type="RuleBase" id="RU003465"/>
    </source>
</evidence>
<dbReference type="PANTHER" id="PTHR13832">
    <property type="entry name" value="PROTEIN PHOSPHATASE 2C"/>
    <property type="match status" value="1"/>
</dbReference>
<dbReference type="PROSITE" id="PS51746">
    <property type="entry name" value="PPM_2"/>
    <property type="match status" value="1"/>
</dbReference>
<evidence type="ECO:0000256" key="7">
    <source>
        <dbReference type="ARBA" id="ARBA00022912"/>
    </source>
</evidence>
<evidence type="ECO:0000256" key="3">
    <source>
        <dbReference type="ARBA" id="ARBA00013081"/>
    </source>
</evidence>
<accession>A0A238BKR8</accession>
<dbReference type="OrthoDB" id="10264738at2759"/>
<reference evidence="12 13" key="1">
    <citation type="submission" date="2015-12" db="EMBL/GenBank/DDBJ databases">
        <title>Draft genome of the nematode, Onchocerca flexuosa.</title>
        <authorList>
            <person name="Mitreva M."/>
        </authorList>
    </citation>
    <scope>NUCLEOTIDE SEQUENCE [LARGE SCALE GENOMIC DNA]</scope>
    <source>
        <strain evidence="12">Red Deer</strain>
    </source>
</reference>
<feature type="compositionally biased region" description="Basic and acidic residues" evidence="10">
    <location>
        <begin position="283"/>
        <end position="300"/>
    </location>
</feature>
<dbReference type="SMART" id="SM00332">
    <property type="entry name" value="PP2Cc"/>
    <property type="match status" value="1"/>
</dbReference>
<keyword evidence="7 9" id="KW-0904">Protein phosphatase</keyword>
<dbReference type="Pfam" id="PF00481">
    <property type="entry name" value="PP2C"/>
    <property type="match status" value="1"/>
</dbReference>
<dbReference type="InterPro" id="IPR001932">
    <property type="entry name" value="PPM-type_phosphatase-like_dom"/>
</dbReference>
<evidence type="ECO:0000256" key="6">
    <source>
        <dbReference type="ARBA" id="ARBA00022842"/>
    </source>
</evidence>
<feature type="region of interest" description="Disordered" evidence="10">
    <location>
        <begin position="196"/>
        <end position="375"/>
    </location>
</feature>
<evidence type="ECO:0000313" key="13">
    <source>
        <dbReference type="Proteomes" id="UP000242913"/>
    </source>
</evidence>
<evidence type="ECO:0000256" key="1">
    <source>
        <dbReference type="ARBA" id="ARBA00001936"/>
    </source>
</evidence>
<dbReference type="Proteomes" id="UP000242913">
    <property type="component" value="Unassembled WGS sequence"/>
</dbReference>
<comment type="similarity">
    <text evidence="2 9">Belongs to the PP2C family.</text>
</comment>
<dbReference type="InterPro" id="IPR015655">
    <property type="entry name" value="PP2C"/>
</dbReference>
<dbReference type="PANTHER" id="PTHR13832:SF803">
    <property type="entry name" value="PROTEIN PHOSPHATASE 1G"/>
    <property type="match status" value="1"/>
</dbReference>
<evidence type="ECO:0000256" key="2">
    <source>
        <dbReference type="ARBA" id="ARBA00006702"/>
    </source>
</evidence>
<dbReference type="InterPro" id="IPR036457">
    <property type="entry name" value="PPM-type-like_dom_sf"/>
</dbReference>
<sequence length="429" mass="47840">MGAYLSKPVTEKVSECGSNERICYAATSMQGWRINQEDAHNCIVNYDEDCSFFAVYDGHGGSEVAQYSAHHLPDMLKANNSWFSGNYAKAIQDTFLELDELLRSETVMKELKKMAGTVEPKHEDLSDDDEDKQVLYEEAGMPIESILERYGIVLHRDRNGKQSIELPIQFEQQGEGEEQITVESDKKIEENGSNILERETNGKNQNGDAVIDNKINADENQLKKAEEKAVEEKSKKRLSESSPSNLKAKRTKSSNDIEEFASENTKDTHSNISTINKSGAIIQDERCETAGETEVAKSEPEVAGPAEVDITVKTSINSGDKNDFLSPNENAQPSATSDGQVTFSSDSESVDEDYNADEEISEGEEEEEMDDEEMDDVSLEYTLLGVSEKTDIFFICGSRKHSSIFGQKLLLQIQIVKSVDNQNFGHQLH</sequence>
<keyword evidence="4" id="KW-0479">Metal-binding</keyword>
<dbReference type="PROSITE" id="PS01032">
    <property type="entry name" value="PPM_1"/>
    <property type="match status" value="1"/>
</dbReference>
<dbReference type="EC" id="3.1.3.16" evidence="3"/>
<keyword evidence="8" id="KW-0464">Manganese</keyword>
<organism evidence="12 13">
    <name type="scientific">Onchocerca flexuosa</name>
    <dbReference type="NCBI Taxonomy" id="387005"/>
    <lineage>
        <taxon>Eukaryota</taxon>
        <taxon>Metazoa</taxon>
        <taxon>Ecdysozoa</taxon>
        <taxon>Nematoda</taxon>
        <taxon>Chromadorea</taxon>
        <taxon>Rhabditida</taxon>
        <taxon>Spirurina</taxon>
        <taxon>Spiruromorpha</taxon>
        <taxon>Filarioidea</taxon>
        <taxon>Onchocercidae</taxon>
        <taxon>Onchocerca</taxon>
    </lineage>
</organism>
<proteinExistence type="inferred from homology"/>
<feature type="compositionally biased region" description="Polar residues" evidence="10">
    <location>
        <begin position="312"/>
        <end position="347"/>
    </location>
</feature>
<evidence type="ECO:0000313" key="12">
    <source>
        <dbReference type="EMBL" id="OZC06027.1"/>
    </source>
</evidence>
<feature type="domain" description="PPM-type phosphatase" evidence="11">
    <location>
        <begin position="23"/>
        <end position="429"/>
    </location>
</feature>
<dbReference type="SUPFAM" id="SSF81606">
    <property type="entry name" value="PP2C-like"/>
    <property type="match status" value="1"/>
</dbReference>
<comment type="cofactor">
    <cofactor evidence="1">
        <name>Mn(2+)</name>
        <dbReference type="ChEBI" id="CHEBI:29035"/>
    </cofactor>
</comment>
<feature type="compositionally biased region" description="Acidic residues" evidence="10">
    <location>
        <begin position="348"/>
        <end position="375"/>
    </location>
</feature>
<feature type="compositionally biased region" description="Basic and acidic residues" evidence="10">
    <location>
        <begin position="215"/>
        <end position="239"/>
    </location>
</feature>
<evidence type="ECO:0000256" key="8">
    <source>
        <dbReference type="ARBA" id="ARBA00023211"/>
    </source>
</evidence>
<keyword evidence="6" id="KW-0460">Magnesium</keyword>
<evidence type="ECO:0000259" key="11">
    <source>
        <dbReference type="PROSITE" id="PS51746"/>
    </source>
</evidence>
<name>A0A238BKR8_9BILA</name>
<dbReference type="Gene3D" id="3.60.40.10">
    <property type="entry name" value="PPM-type phosphatase domain"/>
    <property type="match status" value="1"/>
</dbReference>
<dbReference type="GO" id="GO:0004722">
    <property type="term" value="F:protein serine/threonine phosphatase activity"/>
    <property type="evidence" value="ECO:0007669"/>
    <property type="project" value="UniProtKB-EC"/>
</dbReference>
<keyword evidence="13" id="KW-1185">Reference proteome</keyword>
<dbReference type="InterPro" id="IPR000222">
    <property type="entry name" value="PP2C_BS"/>
</dbReference>
<protein>
    <recommendedName>
        <fullName evidence="3">protein-serine/threonine phosphatase</fullName>
        <ecNumber evidence="3">3.1.3.16</ecNumber>
    </recommendedName>
</protein>
<dbReference type="AlphaFoldDB" id="A0A238BKR8"/>
<dbReference type="GO" id="GO:0046872">
    <property type="term" value="F:metal ion binding"/>
    <property type="evidence" value="ECO:0007669"/>
    <property type="project" value="UniProtKB-KW"/>
</dbReference>